<evidence type="ECO:0000313" key="1">
    <source>
        <dbReference type="EMBL" id="BBH86684.1"/>
    </source>
</evidence>
<reference evidence="1" key="1">
    <citation type="submission" date="2018-12" db="EMBL/GenBank/DDBJ databases">
        <title>Novel natural products biosynthetic potential of the class Ktedonobacteria.</title>
        <authorList>
            <person name="Zheng Y."/>
            <person name="Saitou A."/>
            <person name="Wang C.M."/>
            <person name="Toyoda A."/>
            <person name="Minakuchi Y."/>
            <person name="Sekiguchi Y."/>
            <person name="Ueda K."/>
            <person name="Takano H."/>
            <person name="Sakai Y."/>
            <person name="Yokota A."/>
            <person name="Yabe S."/>
        </authorList>
    </citation>
    <scope>NUCLEOTIDE SEQUENCE</scope>
    <source>
        <strain evidence="1">COM3</strain>
    </source>
</reference>
<proteinExistence type="predicted"/>
<gene>
    <name evidence="1" type="ORF">KTC_14350</name>
</gene>
<name>A0A455SNM5_9CHLR</name>
<sequence length="69" mass="7852">MTIAQHITSTVSAILHSHPAIEQHVRGWLEHDELPIEDQKTRTLEELEQEEDAIFTLLANSLFDTSSIN</sequence>
<protein>
    <submittedName>
        <fullName evidence="1">Uncharacterized protein</fullName>
    </submittedName>
</protein>
<dbReference type="EMBL" id="AP019376">
    <property type="protein sequence ID" value="BBH86684.1"/>
    <property type="molecule type" value="Genomic_DNA"/>
</dbReference>
<organism evidence="1">
    <name type="scientific">Thermosporothrix sp. COM3</name>
    <dbReference type="NCBI Taxonomy" id="2490863"/>
    <lineage>
        <taxon>Bacteria</taxon>
        <taxon>Bacillati</taxon>
        <taxon>Chloroflexota</taxon>
        <taxon>Ktedonobacteria</taxon>
        <taxon>Ktedonobacterales</taxon>
        <taxon>Thermosporotrichaceae</taxon>
        <taxon>Thermosporothrix</taxon>
    </lineage>
</organism>
<accession>A0A455SNM5</accession>
<dbReference type="AlphaFoldDB" id="A0A455SNM5"/>